<evidence type="ECO:0000259" key="6">
    <source>
        <dbReference type="Pfam" id="PF07980"/>
    </source>
</evidence>
<sequence length="609" mass="69346">MKHKNNPTYFILGLLSILFSGCDSSFLDREPLDQLSTSGSLSSTNELRLYLNQFYQGLPSHPAFTGGNGIAFDDAKTDNMIFTTVDNRLNGQMTVSNATAIDEYKQIRSVNFFIKQSVHAKGNQADINQYLGEAYFFRAWHYFTLVKKYGDVSWVNTLLNSEDESTYLERDSRVVIVDSILSDLDRSINLLKVQANNSTMRVHRDVALSLKSRVALYEGTWQRYHKLKNTPFFTATITEDKIKSYLTQARDAAKEIIDGNRWRIYSTGKYNDDYRNMFNTADLSNNGEVMLYRKHNPAENIGHGVSKYLSTGGGDIGLTQSLVGDYLTYDGKPFTGALQTEIQKIYGQDMRPSVRDPRLAQTAVLPQAPLRPDAVAANFPPINQSGFNRSTTGYPLYKYVEYTNMAATTDDGMSAAPVIYFRYAEVLLNYAEALAELQEDPTKIIEALRPLRARINMPDMDFDREYNASVEYPFSTLSKYIQAVRRERRVEMVAEGTRLQDIFRWAAADQLIVGKRPLGILFTGSNIVQENTTTGFYKDNLLYYDTAPTGKSINFYLTGNPGDATRYMDPYKSVLPNGYRFRTDRDYLLPIQQRMIELTNGKWKQNPNW</sequence>
<evidence type="ECO:0000256" key="5">
    <source>
        <dbReference type="ARBA" id="ARBA00023237"/>
    </source>
</evidence>
<proteinExistence type="inferred from homology"/>
<dbReference type="OrthoDB" id="5694214at2"/>
<protein>
    <submittedName>
        <fullName evidence="8">Starch-binding associating with outer membrane</fullName>
    </submittedName>
</protein>
<organism evidence="8 9">
    <name type="scientific">Sphingobacterium psychroaquaticum</name>
    <dbReference type="NCBI Taxonomy" id="561061"/>
    <lineage>
        <taxon>Bacteria</taxon>
        <taxon>Pseudomonadati</taxon>
        <taxon>Bacteroidota</taxon>
        <taxon>Sphingobacteriia</taxon>
        <taxon>Sphingobacteriales</taxon>
        <taxon>Sphingobacteriaceae</taxon>
        <taxon>Sphingobacterium</taxon>
    </lineage>
</organism>
<keyword evidence="5" id="KW-0998">Cell outer membrane</keyword>
<dbReference type="Gene3D" id="1.25.40.390">
    <property type="match status" value="1"/>
</dbReference>
<dbReference type="GO" id="GO:0009279">
    <property type="term" value="C:cell outer membrane"/>
    <property type="evidence" value="ECO:0007669"/>
    <property type="project" value="UniProtKB-SubCell"/>
</dbReference>
<feature type="domain" description="RagB/SusD" evidence="6">
    <location>
        <begin position="284"/>
        <end position="609"/>
    </location>
</feature>
<reference evidence="8 9" key="1">
    <citation type="submission" date="2017-04" db="EMBL/GenBank/DDBJ databases">
        <authorList>
            <person name="Afonso C.L."/>
            <person name="Miller P.J."/>
            <person name="Scott M.A."/>
            <person name="Spackman E."/>
            <person name="Goraichik I."/>
            <person name="Dimitrov K.M."/>
            <person name="Suarez D.L."/>
            <person name="Swayne D.E."/>
        </authorList>
    </citation>
    <scope>NUCLEOTIDE SEQUENCE [LARGE SCALE GENOMIC DNA]</scope>
    <source>
        <strain evidence="8 9">DSM 22418</strain>
    </source>
</reference>
<dbReference type="STRING" id="561061.SAMN05660862_2818"/>
<dbReference type="EMBL" id="FXAU01000005">
    <property type="protein sequence ID" value="SMG39816.1"/>
    <property type="molecule type" value="Genomic_DNA"/>
</dbReference>
<keyword evidence="4" id="KW-0472">Membrane</keyword>
<gene>
    <name evidence="8" type="ORF">SAMN05660862_2818</name>
</gene>
<name>A0A1X7KF84_9SPHI</name>
<evidence type="ECO:0000256" key="4">
    <source>
        <dbReference type="ARBA" id="ARBA00023136"/>
    </source>
</evidence>
<evidence type="ECO:0000256" key="2">
    <source>
        <dbReference type="ARBA" id="ARBA00006275"/>
    </source>
</evidence>
<comment type="subcellular location">
    <subcellularLocation>
        <location evidence="1">Cell outer membrane</location>
    </subcellularLocation>
</comment>
<dbReference type="InterPro" id="IPR033985">
    <property type="entry name" value="SusD-like_N"/>
</dbReference>
<dbReference type="SUPFAM" id="SSF48452">
    <property type="entry name" value="TPR-like"/>
    <property type="match status" value="1"/>
</dbReference>
<evidence type="ECO:0000259" key="7">
    <source>
        <dbReference type="Pfam" id="PF14322"/>
    </source>
</evidence>
<keyword evidence="9" id="KW-1185">Reference proteome</keyword>
<keyword evidence="3" id="KW-0732">Signal</keyword>
<dbReference type="InterPro" id="IPR012944">
    <property type="entry name" value="SusD_RagB_dom"/>
</dbReference>
<evidence type="ECO:0000256" key="3">
    <source>
        <dbReference type="ARBA" id="ARBA00022729"/>
    </source>
</evidence>
<dbReference type="AlphaFoldDB" id="A0A1X7KF84"/>
<evidence type="ECO:0000256" key="1">
    <source>
        <dbReference type="ARBA" id="ARBA00004442"/>
    </source>
</evidence>
<feature type="domain" description="SusD-like N-terminal" evidence="7">
    <location>
        <begin position="26"/>
        <end position="216"/>
    </location>
</feature>
<dbReference type="Pfam" id="PF14322">
    <property type="entry name" value="SusD-like_3"/>
    <property type="match status" value="1"/>
</dbReference>
<accession>A0A1X7KF84</accession>
<dbReference type="RefSeq" id="WP_085473542.1">
    <property type="nucleotide sequence ID" value="NZ_FXAU01000005.1"/>
</dbReference>
<dbReference type="PROSITE" id="PS51257">
    <property type="entry name" value="PROKAR_LIPOPROTEIN"/>
    <property type="match status" value="1"/>
</dbReference>
<dbReference type="Pfam" id="PF07980">
    <property type="entry name" value="SusD_RagB"/>
    <property type="match status" value="1"/>
</dbReference>
<dbReference type="Proteomes" id="UP000192980">
    <property type="component" value="Unassembled WGS sequence"/>
</dbReference>
<comment type="similarity">
    <text evidence="2">Belongs to the SusD family.</text>
</comment>
<dbReference type="InterPro" id="IPR011990">
    <property type="entry name" value="TPR-like_helical_dom_sf"/>
</dbReference>
<evidence type="ECO:0000313" key="9">
    <source>
        <dbReference type="Proteomes" id="UP000192980"/>
    </source>
</evidence>
<evidence type="ECO:0000313" key="8">
    <source>
        <dbReference type="EMBL" id="SMG39816.1"/>
    </source>
</evidence>